<dbReference type="Proteomes" id="UP001459277">
    <property type="component" value="Unassembled WGS sequence"/>
</dbReference>
<proteinExistence type="predicted"/>
<reference evidence="1 2" key="1">
    <citation type="submission" date="2024-01" db="EMBL/GenBank/DDBJ databases">
        <title>A telomere-to-telomere, gap-free genome of sweet tea (Lithocarpus litseifolius).</title>
        <authorList>
            <person name="Zhou J."/>
        </authorList>
    </citation>
    <scope>NUCLEOTIDE SEQUENCE [LARGE SCALE GENOMIC DNA]</scope>
    <source>
        <strain evidence="1">Zhou-2022a</strain>
        <tissue evidence="1">Leaf</tissue>
    </source>
</reference>
<keyword evidence="2" id="KW-1185">Reference proteome</keyword>
<evidence type="ECO:0000313" key="2">
    <source>
        <dbReference type="Proteomes" id="UP001459277"/>
    </source>
</evidence>
<sequence length="75" mass="8161">MISVFCKRPSAWSDRQFTPCSTFAKAPSTSAPSTSAGDVTLDVIMVKLQRMDAHLDALTDELCQVNTSVGRIARE</sequence>
<evidence type="ECO:0000313" key="1">
    <source>
        <dbReference type="EMBL" id="KAL0016878.1"/>
    </source>
</evidence>
<gene>
    <name evidence="1" type="ORF">SO802_003947</name>
</gene>
<dbReference type="AlphaFoldDB" id="A0AAW2E1N0"/>
<comment type="caution">
    <text evidence="1">The sequence shown here is derived from an EMBL/GenBank/DDBJ whole genome shotgun (WGS) entry which is preliminary data.</text>
</comment>
<accession>A0AAW2E1N0</accession>
<organism evidence="1 2">
    <name type="scientific">Lithocarpus litseifolius</name>
    <dbReference type="NCBI Taxonomy" id="425828"/>
    <lineage>
        <taxon>Eukaryota</taxon>
        <taxon>Viridiplantae</taxon>
        <taxon>Streptophyta</taxon>
        <taxon>Embryophyta</taxon>
        <taxon>Tracheophyta</taxon>
        <taxon>Spermatophyta</taxon>
        <taxon>Magnoliopsida</taxon>
        <taxon>eudicotyledons</taxon>
        <taxon>Gunneridae</taxon>
        <taxon>Pentapetalae</taxon>
        <taxon>rosids</taxon>
        <taxon>fabids</taxon>
        <taxon>Fagales</taxon>
        <taxon>Fagaceae</taxon>
        <taxon>Lithocarpus</taxon>
    </lineage>
</organism>
<protein>
    <submittedName>
        <fullName evidence="1">Uncharacterized protein</fullName>
    </submittedName>
</protein>
<name>A0AAW2E1N0_9ROSI</name>
<dbReference type="EMBL" id="JAZDWU010000001">
    <property type="protein sequence ID" value="KAL0016878.1"/>
    <property type="molecule type" value="Genomic_DNA"/>
</dbReference>